<dbReference type="InterPro" id="IPR025312">
    <property type="entry name" value="DUF4216"/>
</dbReference>
<organism evidence="6 7">
    <name type="scientific">Spinacia oleracea</name>
    <name type="common">Spinach</name>
    <dbReference type="NCBI Taxonomy" id="3562"/>
    <lineage>
        <taxon>Eukaryota</taxon>
        <taxon>Viridiplantae</taxon>
        <taxon>Streptophyta</taxon>
        <taxon>Embryophyta</taxon>
        <taxon>Tracheophyta</taxon>
        <taxon>Spermatophyta</taxon>
        <taxon>Magnoliopsida</taxon>
        <taxon>eudicotyledons</taxon>
        <taxon>Gunneridae</taxon>
        <taxon>Pentapetalae</taxon>
        <taxon>Caryophyllales</taxon>
        <taxon>Chenopodiaceae</taxon>
        <taxon>Chenopodioideae</taxon>
        <taxon>Anserineae</taxon>
        <taxon>Spinacia</taxon>
    </lineage>
</organism>
<feature type="compositionally biased region" description="Acidic residues" evidence="2">
    <location>
        <begin position="1046"/>
        <end position="1055"/>
    </location>
</feature>
<dbReference type="InterPro" id="IPR025452">
    <property type="entry name" value="DUF4218"/>
</dbReference>
<evidence type="ECO:0000259" key="3">
    <source>
        <dbReference type="Pfam" id="PF13952"/>
    </source>
</evidence>
<dbReference type="Pfam" id="PF13963">
    <property type="entry name" value="Transpos_assoc"/>
    <property type="match status" value="1"/>
</dbReference>
<dbReference type="PANTHER" id="PTHR10775">
    <property type="entry name" value="OS08G0208400 PROTEIN"/>
    <property type="match status" value="1"/>
</dbReference>
<feature type="domain" description="Transposase-associated" evidence="5">
    <location>
        <begin position="5"/>
        <end position="78"/>
    </location>
</feature>
<reference evidence="6" key="1">
    <citation type="journal article" date="2021" name="Nat. Commun.">
        <title>Genomic analyses provide insights into spinach domestication and the genetic basis of agronomic traits.</title>
        <authorList>
            <person name="Cai X."/>
            <person name="Sun X."/>
            <person name="Xu C."/>
            <person name="Sun H."/>
            <person name="Wang X."/>
            <person name="Ge C."/>
            <person name="Zhang Z."/>
            <person name="Wang Q."/>
            <person name="Fei Z."/>
            <person name="Jiao C."/>
            <person name="Wang Q."/>
        </authorList>
    </citation>
    <scope>NUCLEOTIDE SEQUENCE [LARGE SCALE GENOMIC DNA]</scope>
    <source>
        <strain evidence="6">cv. Varoflay</strain>
    </source>
</reference>
<protein>
    <recommendedName>
        <fullName evidence="8">Transposase-associated domain-containing protein</fullName>
    </recommendedName>
</protein>
<dbReference type="RefSeq" id="XP_056697521.1">
    <property type="nucleotide sequence ID" value="XM_056841543.1"/>
</dbReference>
<dbReference type="Proteomes" id="UP000813463">
    <property type="component" value="Chromosome 4"/>
</dbReference>
<dbReference type="InterPro" id="IPR004242">
    <property type="entry name" value="Transposase_21"/>
</dbReference>
<feature type="compositionally biased region" description="Low complexity" evidence="2">
    <location>
        <begin position="1071"/>
        <end position="1083"/>
    </location>
</feature>
<dbReference type="Pfam" id="PF02992">
    <property type="entry name" value="Transposase_21"/>
    <property type="match status" value="1"/>
</dbReference>
<accession>A0ABM3RPG5</accession>
<name>A0ABM3RPG5_SPIOL</name>
<evidence type="ECO:0000256" key="2">
    <source>
        <dbReference type="SAM" id="MobiDB-lite"/>
    </source>
</evidence>
<proteinExistence type="predicted"/>
<keyword evidence="6" id="KW-1185">Reference proteome</keyword>
<feature type="domain" description="DUF4216" evidence="3">
    <location>
        <begin position="965"/>
        <end position="1035"/>
    </location>
</feature>
<dbReference type="Pfam" id="PF13952">
    <property type="entry name" value="DUF4216"/>
    <property type="match status" value="1"/>
</dbReference>
<gene>
    <name evidence="7" type="primary">LOC110779134</name>
</gene>
<dbReference type="PANTHER" id="PTHR10775:SF173">
    <property type="match status" value="1"/>
</dbReference>
<sequence length="1226" mass="140846">MTLCKDWISIKDYIGDPTYAEGVNNFLDYAFQKLKTETIRCPCTKCMNGESGDREKVREHLLVFGIIKRYTFWYHHGEGLDESEIVSDEDHDEGEDHDEIFDILRDLYPAFNDVSPSVDVNDVEEPNADVKSFYNLLKDSQDPVYEGAKSSTMSAILELLHIKTLGRWTNESFSMLLKFLKNRLLPTGSTLPDSYKESKKFMRNLGLSYEKIDACVNDCMLYWKENEKLDACNICGASRWKTNKHSGEDKCKSNGKKIPHKILRYFPLKPRLQRLFMCSKTASLMRWHDGKKKKDGTMRHPVDGAAWESFDKEFPEFASDPRNVRLGLASDGFQPFANSKTPYSIWPVVLMPYNLPPDLCMKQSNILLSMLIPCPKGPGDAIDIYLQPLIEELKDLWDTGVETFDAATQHHFNLRAALMWTINDFPAYAMLSGWSTKGYLACPRCLKDTRSMRLSHGGKECYMEHRCYLPKNHRWRKDKDSFDGKVEHGLPPEPCSIDEILRQLEDLENIVLSKDPHVKTKINHELRGDNWNKKSIFFELPYWRKHLLRHNLDVMHIEKNICDSVLGTIMNIKGKTKDTIKSRHDLEAMGIRPTLHPVKEGDKYKMPPAPFTFSPAEKQRFCNFLKELKVPDGFSSNISYCVNTKEGKISGLKSHDCHVILEHLLPLAIRGLLTPLVREALIELSRYFTLLCAKVLKVSELKQLETQIPITLCKLEKVFPPSFFDVMMHLPIHLADEAMIGGPVQFRWMYPIEQYMYKLKSYVRNRAHPEASIAEGYLADECMTLCSRYMHNIETRFNRQERNYENANGSDEALDIFSHSGRGLGAPTVISVPRREMDQAHDYILKNCDEVQPFLQEYSETHPIDDSGITEEEWSENFRKWFKDEVALLYENNKSKEMENLLSLSRGPTEYVTSFSGYVVNGYRFRTQNRDKNLRTQNSGVVVLGNTGDGDENMDYYGVVTEIVEIQYLGGNRIVLFRCNWWDVFDKVRGIKEDEYGTISINCNRQLKTDEPFILASQARQAFYATDNINKGWVIASKTQPRNLLDDDNDVDEQSEAYQQSEFDRPTYVASSSTSGGNNGKKPSLVDVFYSTRKKGTQLPNAETTQKYEELREKMAKDPSLSQVEVVQQVFKSKSRDRVVGFGGGIKLKDVRGPQPSRVELQTKLNAANKHNEVLANRVEEVQAENNEMKERVSLVESRMKMFQDALVSQLNVTIPTSQAGSEMQE</sequence>
<dbReference type="Pfam" id="PF13960">
    <property type="entry name" value="DUF4218"/>
    <property type="match status" value="1"/>
</dbReference>
<dbReference type="InterPro" id="IPR029480">
    <property type="entry name" value="Transpos_assoc"/>
</dbReference>
<feature type="region of interest" description="Disordered" evidence="2">
    <location>
        <begin position="1044"/>
        <end position="1085"/>
    </location>
</feature>
<feature type="domain" description="DUF4218" evidence="4">
    <location>
        <begin position="691"/>
        <end position="803"/>
    </location>
</feature>
<evidence type="ECO:0000256" key="1">
    <source>
        <dbReference type="SAM" id="Coils"/>
    </source>
</evidence>
<feature type="coiled-coil region" evidence="1">
    <location>
        <begin position="1158"/>
        <end position="1199"/>
    </location>
</feature>
<evidence type="ECO:0000259" key="4">
    <source>
        <dbReference type="Pfam" id="PF13960"/>
    </source>
</evidence>
<dbReference type="GeneID" id="110779134"/>
<evidence type="ECO:0000313" key="6">
    <source>
        <dbReference type="Proteomes" id="UP000813463"/>
    </source>
</evidence>
<keyword evidence="1" id="KW-0175">Coiled coil</keyword>
<evidence type="ECO:0008006" key="8">
    <source>
        <dbReference type="Google" id="ProtNLM"/>
    </source>
</evidence>
<evidence type="ECO:0000259" key="5">
    <source>
        <dbReference type="Pfam" id="PF13963"/>
    </source>
</evidence>
<evidence type="ECO:0000313" key="7">
    <source>
        <dbReference type="RefSeq" id="XP_056697521.1"/>
    </source>
</evidence>
<reference evidence="7" key="2">
    <citation type="submission" date="2025-08" db="UniProtKB">
        <authorList>
            <consortium name="RefSeq"/>
        </authorList>
    </citation>
    <scope>IDENTIFICATION</scope>
    <source>
        <tissue evidence="7">Leaf</tissue>
    </source>
</reference>